<dbReference type="Pfam" id="PF01311">
    <property type="entry name" value="Bac_export_1"/>
    <property type="match status" value="1"/>
</dbReference>
<evidence type="ECO:0000256" key="3">
    <source>
        <dbReference type="ARBA" id="ARBA00022475"/>
    </source>
</evidence>
<organism evidence="8 9">
    <name type="scientific">Cystobacter ferrugineus</name>
    <dbReference type="NCBI Taxonomy" id="83449"/>
    <lineage>
        <taxon>Bacteria</taxon>
        <taxon>Pseudomonadati</taxon>
        <taxon>Myxococcota</taxon>
        <taxon>Myxococcia</taxon>
        <taxon>Myxococcales</taxon>
        <taxon>Cystobacterineae</taxon>
        <taxon>Archangiaceae</taxon>
        <taxon>Cystobacter</taxon>
    </lineage>
</organism>
<feature type="transmembrane region" description="Helical" evidence="7">
    <location>
        <begin position="45"/>
        <end position="64"/>
    </location>
</feature>
<keyword evidence="9" id="KW-1185">Reference proteome</keyword>
<feature type="transmembrane region" description="Helical" evidence="7">
    <location>
        <begin position="227"/>
        <end position="247"/>
    </location>
</feature>
<keyword evidence="4 7" id="KW-0812">Transmembrane</keyword>
<proteinExistence type="inferred from homology"/>
<dbReference type="AlphaFoldDB" id="A0A1L9AWE1"/>
<evidence type="ECO:0000256" key="7">
    <source>
        <dbReference type="SAM" id="Phobius"/>
    </source>
</evidence>
<feature type="transmembrane region" description="Helical" evidence="7">
    <location>
        <begin position="17"/>
        <end position="38"/>
    </location>
</feature>
<dbReference type="PANTHER" id="PTHR30065:SF1">
    <property type="entry name" value="SURFACE PRESENTATION OF ANTIGENS PROTEIN SPAR"/>
    <property type="match status" value="1"/>
</dbReference>
<keyword evidence="6 7" id="KW-0472">Membrane</keyword>
<evidence type="ECO:0000256" key="4">
    <source>
        <dbReference type="ARBA" id="ARBA00022692"/>
    </source>
</evidence>
<comment type="caution">
    <text evidence="8">The sequence shown here is derived from an EMBL/GenBank/DDBJ whole genome shotgun (WGS) entry which is preliminary data.</text>
</comment>
<dbReference type="Proteomes" id="UP000182229">
    <property type="component" value="Unassembled WGS sequence"/>
</dbReference>
<keyword evidence="3" id="KW-1003">Cell membrane</keyword>
<gene>
    <name evidence="8" type="ORF">BON30_44800</name>
</gene>
<feature type="transmembrane region" description="Helical" evidence="7">
    <location>
        <begin position="180"/>
        <end position="206"/>
    </location>
</feature>
<dbReference type="OrthoDB" id="5381443at2"/>
<evidence type="ECO:0000256" key="5">
    <source>
        <dbReference type="ARBA" id="ARBA00022989"/>
    </source>
</evidence>
<dbReference type="InterPro" id="IPR002010">
    <property type="entry name" value="T3SS_IM_R"/>
</dbReference>
<dbReference type="STRING" id="83449.BON30_44800"/>
<dbReference type="GO" id="GO:0006605">
    <property type="term" value="P:protein targeting"/>
    <property type="evidence" value="ECO:0007669"/>
    <property type="project" value="InterPro"/>
</dbReference>
<reference evidence="8 9" key="2">
    <citation type="submission" date="2016-12" db="EMBL/GenBank/DDBJ databases">
        <title>Draft Genome Sequence of Cystobacter ferrugineus Strain Cbfe23.</title>
        <authorList>
            <person name="Akbar S."/>
            <person name="Dowd S.E."/>
            <person name="Stevens D.C."/>
        </authorList>
    </citation>
    <scope>NUCLEOTIDE SEQUENCE [LARGE SCALE GENOMIC DNA]</scope>
    <source>
        <strain evidence="8 9">Cbfe23</strain>
    </source>
</reference>
<dbReference type="GO" id="GO:0005886">
    <property type="term" value="C:plasma membrane"/>
    <property type="evidence" value="ECO:0007669"/>
    <property type="project" value="UniProtKB-SubCell"/>
</dbReference>
<evidence type="ECO:0000256" key="6">
    <source>
        <dbReference type="ARBA" id="ARBA00023136"/>
    </source>
</evidence>
<name>A0A1L9AWE1_9BACT</name>
<comment type="similarity">
    <text evidence="2">Belongs to the FliR/MopE/SpaR family.</text>
</comment>
<reference evidence="9" key="1">
    <citation type="submission" date="2016-11" db="EMBL/GenBank/DDBJ databases">
        <authorList>
            <person name="Shukria A."/>
            <person name="Stevens D.C."/>
        </authorList>
    </citation>
    <scope>NUCLEOTIDE SEQUENCE [LARGE SCALE GENOMIC DNA]</scope>
    <source>
        <strain evidence="9">Cbfe23</strain>
    </source>
</reference>
<accession>A0A1L9AWE1</accession>
<keyword evidence="8" id="KW-0282">Flagellum</keyword>
<keyword evidence="8" id="KW-0966">Cell projection</keyword>
<evidence type="ECO:0000313" key="8">
    <source>
        <dbReference type="EMBL" id="OJH34243.1"/>
    </source>
</evidence>
<evidence type="ECO:0000313" key="9">
    <source>
        <dbReference type="Proteomes" id="UP000182229"/>
    </source>
</evidence>
<evidence type="ECO:0000256" key="2">
    <source>
        <dbReference type="ARBA" id="ARBA00009772"/>
    </source>
</evidence>
<comment type="subcellular location">
    <subcellularLocation>
        <location evidence="1">Cell membrane</location>
        <topology evidence="1">Multi-pass membrane protein</topology>
    </subcellularLocation>
</comment>
<keyword evidence="8" id="KW-0969">Cilium</keyword>
<dbReference type="RefSeq" id="WP_071904764.1">
    <property type="nucleotide sequence ID" value="NZ_MPIN01000021.1"/>
</dbReference>
<dbReference type="EMBL" id="MPIN01000021">
    <property type="protein sequence ID" value="OJH34243.1"/>
    <property type="molecule type" value="Genomic_DNA"/>
</dbReference>
<dbReference type="PANTHER" id="PTHR30065">
    <property type="entry name" value="FLAGELLAR BIOSYNTHETIC PROTEIN FLIR"/>
    <property type="match status" value="1"/>
</dbReference>
<evidence type="ECO:0000256" key="1">
    <source>
        <dbReference type="ARBA" id="ARBA00004651"/>
    </source>
</evidence>
<protein>
    <submittedName>
        <fullName evidence="8">Flagellar biosynthesis protein FliR</fullName>
    </submittedName>
</protein>
<sequence length="264" mass="26868">MRWELLGGWFASWGPDVVAVALCAARLLPVAFLCPLLGGQAAPTTVKLALVLSLALFLHLEAGVSLSTPVTSPVHLAALTMKELTYGVSLGLVAALPFDAARMGGRFIDLFRGTSAEASLPVTGSRESATGDALHPLLVGLVITGGLMPVVLSGLVRGFGWVPLGAYVPGEGAVLRVVGLAGGAMATGLAVGAPVAAAVMAVDCLVGLVSRAAPQVNLQDMGAPLRILAGGALLWLGVGLFCERLLAGFLEVEDALFQLAEVAR</sequence>
<dbReference type="PRINTS" id="PR00953">
    <property type="entry name" value="TYPE3IMRPROT"/>
</dbReference>
<feature type="transmembrane region" description="Helical" evidence="7">
    <location>
        <begin position="137"/>
        <end position="160"/>
    </location>
</feature>
<keyword evidence="5 7" id="KW-1133">Transmembrane helix</keyword>